<dbReference type="SMART" id="SM00769">
    <property type="entry name" value="WHy"/>
    <property type="match status" value="1"/>
</dbReference>
<name>A0A089YFA6_9PSED</name>
<dbReference type="Gene3D" id="2.60.40.1820">
    <property type="match status" value="1"/>
</dbReference>
<reference evidence="2 3" key="1">
    <citation type="submission" date="2014-09" db="EMBL/GenBank/DDBJ databases">
        <authorList>
            <person name="Chan K.-G."/>
        </authorList>
    </citation>
    <scope>NUCLEOTIDE SEQUENCE [LARGE SCALE GENOMIC DNA]</scope>
    <source>
        <strain evidence="2 3">ND07</strain>
    </source>
</reference>
<dbReference type="KEGG" id="psw:LK03_14475"/>
<sequence length="153" mass="16400">MCRVLWPLCIVLGLGACASHHDTHSMMVNVVGIDTLPGDDLELRLAVKLRVQNPNDAPVQYRGVALNLDVNGRPFATGVSKRTGAIGGYSEQVISVPMSVSAFSMLRQALAVNDLLSLEGLPYSLRGKLADGLFGTTRFHDEGILDFKGPTPP</sequence>
<protein>
    <submittedName>
        <fullName evidence="2">Lipoprotein</fullName>
    </submittedName>
</protein>
<organism evidence="2 3">
    <name type="scientific">Pseudomonas cremoricolorata</name>
    <dbReference type="NCBI Taxonomy" id="157783"/>
    <lineage>
        <taxon>Bacteria</taxon>
        <taxon>Pseudomonadati</taxon>
        <taxon>Pseudomonadota</taxon>
        <taxon>Gammaproteobacteria</taxon>
        <taxon>Pseudomonadales</taxon>
        <taxon>Pseudomonadaceae</taxon>
        <taxon>Pseudomonas</taxon>
    </lineage>
</organism>
<dbReference type="Pfam" id="PF03168">
    <property type="entry name" value="LEA_2"/>
    <property type="match status" value="1"/>
</dbReference>
<evidence type="ECO:0000313" key="3">
    <source>
        <dbReference type="Proteomes" id="UP000029493"/>
    </source>
</evidence>
<dbReference type="InterPro" id="IPR013990">
    <property type="entry name" value="WHy-dom"/>
</dbReference>
<dbReference type="STRING" id="157783.LK03_14475"/>
<keyword evidence="2" id="KW-0449">Lipoprotein</keyword>
<dbReference type="SUPFAM" id="SSF117070">
    <property type="entry name" value="LEA14-like"/>
    <property type="match status" value="1"/>
</dbReference>
<evidence type="ECO:0000313" key="2">
    <source>
        <dbReference type="EMBL" id="AIR90423.1"/>
    </source>
</evidence>
<proteinExistence type="predicted"/>
<dbReference type="PROSITE" id="PS51257">
    <property type="entry name" value="PROKAR_LIPOPROTEIN"/>
    <property type="match status" value="1"/>
</dbReference>
<accession>A0A089YFA6</accession>
<dbReference type="Proteomes" id="UP000029493">
    <property type="component" value="Chromosome"/>
</dbReference>
<dbReference type="AlphaFoldDB" id="A0A089YFA6"/>
<feature type="domain" description="Water stress and hypersensitive response" evidence="1">
    <location>
        <begin position="28"/>
        <end position="148"/>
    </location>
</feature>
<dbReference type="eggNOG" id="COG5608">
    <property type="taxonomic scope" value="Bacteria"/>
</dbReference>
<dbReference type="GO" id="GO:0009269">
    <property type="term" value="P:response to desiccation"/>
    <property type="evidence" value="ECO:0007669"/>
    <property type="project" value="InterPro"/>
</dbReference>
<keyword evidence="3" id="KW-1185">Reference proteome</keyword>
<dbReference type="InterPro" id="IPR004864">
    <property type="entry name" value="LEA_2"/>
</dbReference>
<gene>
    <name evidence="2" type="ORF">LK03_14475</name>
</gene>
<evidence type="ECO:0000259" key="1">
    <source>
        <dbReference type="SMART" id="SM00769"/>
    </source>
</evidence>
<dbReference type="EMBL" id="CP009455">
    <property type="protein sequence ID" value="AIR90423.1"/>
    <property type="molecule type" value="Genomic_DNA"/>
</dbReference>